<dbReference type="AlphaFoldDB" id="A0AAU7R3T8"/>
<dbReference type="SUPFAM" id="SSF55729">
    <property type="entry name" value="Acyl-CoA N-acyltransferases (Nat)"/>
    <property type="match status" value="1"/>
</dbReference>
<dbReference type="RefSeq" id="WP_349878472.1">
    <property type="nucleotide sequence ID" value="NZ_CP157974.1"/>
</dbReference>
<evidence type="ECO:0000313" key="2">
    <source>
        <dbReference type="EMBL" id="XBT82055.1"/>
    </source>
</evidence>
<sequence>MTPPPSVTFDRRRPDELTSVVDALADLYALVYAEPPYLEGPAQVARFRTGLPDEAARPGFHLVLAWEGEELIGAAYGWTMAAGTWWSRAKDEPPAEVRNRDKFAVLEWIVHPRHRSRGVGAELMRRLLQGRQESWATLASDPRSRANGIYRRNGWRVAGHSELPWGPSMELLVRDLARVAAGDRSGGGGPWRST</sequence>
<evidence type="ECO:0000259" key="1">
    <source>
        <dbReference type="PROSITE" id="PS51186"/>
    </source>
</evidence>
<gene>
    <name evidence="2" type="ORF">ABIH81_00650</name>
</gene>
<dbReference type="CDD" id="cd04301">
    <property type="entry name" value="NAT_SF"/>
    <property type="match status" value="1"/>
</dbReference>
<dbReference type="EC" id="2.3.1.-" evidence="2"/>
<reference evidence="2" key="1">
    <citation type="submission" date="2024-06" db="EMBL/GenBank/DDBJ databases">
        <title>Micromonospora sp. strain HUAS YX12 genome sequences.</title>
        <authorList>
            <person name="Mo P."/>
        </authorList>
    </citation>
    <scope>NUCLEOTIDE SEQUENCE</scope>
    <source>
        <strain evidence="2">HUAS YX12</strain>
    </source>
</reference>
<dbReference type="InterPro" id="IPR000182">
    <property type="entry name" value="GNAT_dom"/>
</dbReference>
<dbReference type="Gene3D" id="3.40.630.30">
    <property type="match status" value="1"/>
</dbReference>
<keyword evidence="2" id="KW-0012">Acyltransferase</keyword>
<feature type="domain" description="N-acetyltransferase" evidence="1">
    <location>
        <begin position="7"/>
        <end position="174"/>
    </location>
</feature>
<name>A0AAU7R3T8_9ACTN</name>
<dbReference type="InterPro" id="IPR016181">
    <property type="entry name" value="Acyl_CoA_acyltransferase"/>
</dbReference>
<accession>A0AAU7R3T8</accession>
<proteinExistence type="predicted"/>
<dbReference type="EMBL" id="CP157974">
    <property type="protein sequence ID" value="XBT82055.1"/>
    <property type="molecule type" value="Genomic_DNA"/>
</dbReference>
<protein>
    <submittedName>
        <fullName evidence="2">GNAT family N-acetyltransferase</fullName>
        <ecNumber evidence="2">2.3.1.-</ecNumber>
    </submittedName>
</protein>
<dbReference type="PROSITE" id="PS51186">
    <property type="entry name" value="GNAT"/>
    <property type="match status" value="1"/>
</dbReference>
<dbReference type="Pfam" id="PF00583">
    <property type="entry name" value="Acetyltransf_1"/>
    <property type="match status" value="1"/>
</dbReference>
<dbReference type="GO" id="GO:0016747">
    <property type="term" value="F:acyltransferase activity, transferring groups other than amino-acyl groups"/>
    <property type="evidence" value="ECO:0007669"/>
    <property type="project" value="InterPro"/>
</dbReference>
<organism evidence="2">
    <name type="scientific">Micromonospora sp. HUAS YX12</name>
    <dbReference type="NCBI Taxonomy" id="3156396"/>
    <lineage>
        <taxon>Bacteria</taxon>
        <taxon>Bacillati</taxon>
        <taxon>Actinomycetota</taxon>
        <taxon>Actinomycetes</taxon>
        <taxon>Micromonosporales</taxon>
        <taxon>Micromonosporaceae</taxon>
        <taxon>Micromonospora</taxon>
    </lineage>
</organism>
<keyword evidence="2" id="KW-0808">Transferase</keyword>